<dbReference type="GO" id="GO:0005684">
    <property type="term" value="C:U2-type spliceosomal complex"/>
    <property type="evidence" value="ECO:0007669"/>
    <property type="project" value="TreeGrafter"/>
</dbReference>
<feature type="compositionally biased region" description="Basic and acidic residues" evidence="2">
    <location>
        <begin position="164"/>
        <end position="174"/>
    </location>
</feature>
<dbReference type="Proteomes" id="UP000327013">
    <property type="component" value="Chromosome 5"/>
</dbReference>
<feature type="compositionally biased region" description="Basic and acidic residues" evidence="2">
    <location>
        <begin position="139"/>
        <end position="151"/>
    </location>
</feature>
<feature type="compositionally biased region" description="Basic and acidic residues" evidence="2">
    <location>
        <begin position="240"/>
        <end position="249"/>
    </location>
</feature>
<feature type="compositionally biased region" description="Basic and acidic residues" evidence="2">
    <location>
        <begin position="11"/>
        <end position="27"/>
    </location>
</feature>
<feature type="region of interest" description="Disordered" evidence="2">
    <location>
        <begin position="1"/>
        <end position="322"/>
    </location>
</feature>
<gene>
    <name evidence="3" type="ORF">FH972_012380</name>
</gene>
<sequence>MAAFSTSGPKSLKEYLKRYESGEEEQKKKKRKKKVESKPDARGVLVVDEDPVWQKPVNLEEENEESADEEKPQVDEDIEVKRMRRLEQLRARRPYNAISDDGSGWVSLSLKDEKSSDPYSDMSPPRKQRVLNDTPSPEPELKPSDSGRDNTDLSPARQQRKHHYLPERDTKRAYSTDLISDMSPPRKWRVRNDTPSSEHGVRPLESDKADADLSPPRQQQKRHRKPSSSPDISPPRRGRRDSPYQDDFHTSLGSDLSPPRKSRKDVGRNGLPDLSPPRRRRIETNASGASLPTDLSPPRKSRKEAALKEQQKTGLVSGQDISEEIARTKKNDWLRFNEMDPSISGRGAEPVYRDRIKGERISKEEFLKSRQKVKVEEKPKEVKLEWGKGLAQKREAEGRLQELELEKDKPFARTRDDPELDNMMKERLRWGDPMAHLVKKKHPELNLPNLGDSEKMKESGFIIPQDIPNHSWLKRGLDAAPNRYGIRPGRHWDGVDRSNGFEKGLFKRTNEKRATETEAYLWSVSDM</sequence>
<dbReference type="OrthoDB" id="6022at2759"/>
<comment type="similarity">
    <text evidence="1">Belongs to the CWC26 family.</text>
</comment>
<accession>A0A5N6R700</accession>
<dbReference type="PANTHER" id="PTHR31809">
    <property type="entry name" value="BUD13 HOMOLOG"/>
    <property type="match status" value="1"/>
</dbReference>
<feature type="compositionally biased region" description="Acidic residues" evidence="2">
    <location>
        <begin position="59"/>
        <end position="68"/>
    </location>
</feature>
<dbReference type="GO" id="GO:0003723">
    <property type="term" value="F:RNA binding"/>
    <property type="evidence" value="ECO:0007669"/>
    <property type="project" value="TreeGrafter"/>
</dbReference>
<evidence type="ECO:0000256" key="2">
    <source>
        <dbReference type="SAM" id="MobiDB-lite"/>
    </source>
</evidence>
<feature type="compositionally biased region" description="Basic and acidic residues" evidence="2">
    <location>
        <begin position="69"/>
        <end position="90"/>
    </location>
</feature>
<proteinExistence type="inferred from homology"/>
<protein>
    <recommendedName>
        <fullName evidence="5">BUD13 homolog</fullName>
    </recommendedName>
</protein>
<dbReference type="Pfam" id="PF09736">
    <property type="entry name" value="Bud13"/>
    <property type="match status" value="1"/>
</dbReference>
<dbReference type="InterPro" id="IPR018609">
    <property type="entry name" value="Bud13"/>
</dbReference>
<feature type="compositionally biased region" description="Basic and acidic residues" evidence="2">
    <location>
        <begin position="199"/>
        <end position="211"/>
    </location>
</feature>
<dbReference type="GO" id="GO:0000398">
    <property type="term" value="P:mRNA splicing, via spliceosome"/>
    <property type="evidence" value="ECO:0007669"/>
    <property type="project" value="TreeGrafter"/>
</dbReference>
<dbReference type="InterPro" id="IPR051112">
    <property type="entry name" value="CWC26_splicing_factor"/>
</dbReference>
<dbReference type="GO" id="GO:0070274">
    <property type="term" value="C:RES complex"/>
    <property type="evidence" value="ECO:0007669"/>
    <property type="project" value="TreeGrafter"/>
</dbReference>
<evidence type="ECO:0008006" key="5">
    <source>
        <dbReference type="Google" id="ProtNLM"/>
    </source>
</evidence>
<dbReference type="EMBL" id="CM017325">
    <property type="protein sequence ID" value="KAE8055547.1"/>
    <property type="molecule type" value="Genomic_DNA"/>
</dbReference>
<name>A0A5N6R700_9ROSI</name>
<organism evidence="3 4">
    <name type="scientific">Carpinus fangiana</name>
    <dbReference type="NCBI Taxonomy" id="176857"/>
    <lineage>
        <taxon>Eukaryota</taxon>
        <taxon>Viridiplantae</taxon>
        <taxon>Streptophyta</taxon>
        <taxon>Embryophyta</taxon>
        <taxon>Tracheophyta</taxon>
        <taxon>Spermatophyta</taxon>
        <taxon>Magnoliopsida</taxon>
        <taxon>eudicotyledons</taxon>
        <taxon>Gunneridae</taxon>
        <taxon>Pentapetalae</taxon>
        <taxon>rosids</taxon>
        <taxon>fabids</taxon>
        <taxon>Fagales</taxon>
        <taxon>Betulaceae</taxon>
        <taxon>Carpinus</taxon>
    </lineage>
</organism>
<evidence type="ECO:0000256" key="1">
    <source>
        <dbReference type="ARBA" id="ARBA00011069"/>
    </source>
</evidence>
<evidence type="ECO:0000313" key="3">
    <source>
        <dbReference type="EMBL" id="KAE8055547.1"/>
    </source>
</evidence>
<keyword evidence="4" id="KW-1185">Reference proteome</keyword>
<reference evidence="3 4" key="1">
    <citation type="submission" date="2019-06" db="EMBL/GenBank/DDBJ databases">
        <title>A chromosomal-level reference genome of Carpinus fangiana (Coryloideae, Betulaceae).</title>
        <authorList>
            <person name="Yang X."/>
            <person name="Wang Z."/>
            <person name="Zhang L."/>
            <person name="Hao G."/>
            <person name="Liu J."/>
            <person name="Yang Y."/>
        </authorList>
    </citation>
    <scope>NUCLEOTIDE SEQUENCE [LARGE SCALE GENOMIC DNA]</scope>
    <source>
        <strain evidence="3">Cfa_2016G</strain>
        <tissue evidence="3">Leaf</tissue>
    </source>
</reference>
<dbReference type="AlphaFoldDB" id="A0A5N6R700"/>
<evidence type="ECO:0000313" key="4">
    <source>
        <dbReference type="Proteomes" id="UP000327013"/>
    </source>
</evidence>
<dbReference type="PANTHER" id="PTHR31809:SF0">
    <property type="entry name" value="BUD13 HOMOLOG"/>
    <property type="match status" value="1"/>
</dbReference>